<feature type="binding site" evidence="6">
    <location>
        <position position="56"/>
    </location>
    <ligand>
        <name>ATP</name>
        <dbReference type="ChEBI" id="CHEBI:30616"/>
    </ligand>
</feature>
<sequence length="476" mass="51949">MGRIAATDLMPDFTGRSLDRGRFQLLESLGSGAYGKVYRAIDTSAPTSKPKICAIKCLNKPSPGTKEDLLQAREFANHKLVSGHPNIVTFHDRFYDGLFVYVVLDLVVGGDLFGAITEKHLFQKNGRLIKTAFIKLIDAVQHCHDMGVFHRDIKPENILCSNDGTDIRLADFGLSIKSPVCQDFGCGSSYYMSPECIGRDINADQYSTRHNDVWALGVILTNMITGRNPWRYATSDDDCFAAYMRNNDFLQQVLPISSEVNTILKKIFTINPLRRITLPQLRNEILELNAFFIAEQELLSIKTPMHVEITTEVQQFVDPPSTPYKLNLVPATSNVEQVDSDECYVFASPKVDDFVPKQRPVAPPAQTFPILQSSCGSNFIIVGSTDSLSVPTSASSGPESQGPTTPAARAVDPPVDISPVSDDVALGDPLVVSIMGTVPKFKAVTPGPKTKTAKVSTAFRSAVQRIKGLSGGSSSS</sequence>
<keyword evidence="5 6" id="KW-0067">ATP-binding</keyword>
<keyword evidence="11" id="KW-1185">Reference proteome</keyword>
<dbReference type="Proteomes" id="UP001148786">
    <property type="component" value="Unassembled WGS sequence"/>
</dbReference>
<comment type="similarity">
    <text evidence="7">Belongs to the protein kinase superfamily.</text>
</comment>
<comment type="caution">
    <text evidence="10">The sequence shown here is derived from an EMBL/GenBank/DDBJ whole genome shotgun (WGS) entry which is preliminary data.</text>
</comment>
<reference evidence="10" key="1">
    <citation type="submission" date="2022-07" db="EMBL/GenBank/DDBJ databases">
        <title>Genome Sequence of Agrocybe chaxingu.</title>
        <authorList>
            <person name="Buettner E."/>
        </authorList>
    </citation>
    <scope>NUCLEOTIDE SEQUENCE</scope>
    <source>
        <strain evidence="10">MP-N11</strain>
    </source>
</reference>
<keyword evidence="3 6" id="KW-0547">Nucleotide-binding</keyword>
<organism evidence="10 11">
    <name type="scientific">Agrocybe chaxingu</name>
    <dbReference type="NCBI Taxonomy" id="84603"/>
    <lineage>
        <taxon>Eukaryota</taxon>
        <taxon>Fungi</taxon>
        <taxon>Dikarya</taxon>
        <taxon>Basidiomycota</taxon>
        <taxon>Agaricomycotina</taxon>
        <taxon>Agaricomycetes</taxon>
        <taxon>Agaricomycetidae</taxon>
        <taxon>Agaricales</taxon>
        <taxon>Agaricineae</taxon>
        <taxon>Strophariaceae</taxon>
        <taxon>Agrocybe</taxon>
    </lineage>
</organism>
<dbReference type="AlphaFoldDB" id="A0A9W8MZF7"/>
<evidence type="ECO:0000256" key="2">
    <source>
        <dbReference type="ARBA" id="ARBA00022679"/>
    </source>
</evidence>
<evidence type="ECO:0000256" key="3">
    <source>
        <dbReference type="ARBA" id="ARBA00022741"/>
    </source>
</evidence>
<evidence type="ECO:0000256" key="4">
    <source>
        <dbReference type="ARBA" id="ARBA00022777"/>
    </source>
</evidence>
<keyword evidence="1 7" id="KW-0723">Serine/threonine-protein kinase</keyword>
<dbReference type="Pfam" id="PF00069">
    <property type="entry name" value="Pkinase"/>
    <property type="match status" value="1"/>
</dbReference>
<dbReference type="SUPFAM" id="SSF56112">
    <property type="entry name" value="Protein kinase-like (PK-like)"/>
    <property type="match status" value="1"/>
</dbReference>
<keyword evidence="2" id="KW-0808">Transferase</keyword>
<dbReference type="PROSITE" id="PS00107">
    <property type="entry name" value="PROTEIN_KINASE_ATP"/>
    <property type="match status" value="1"/>
</dbReference>
<dbReference type="OrthoDB" id="541276at2759"/>
<evidence type="ECO:0000256" key="5">
    <source>
        <dbReference type="ARBA" id="ARBA00022840"/>
    </source>
</evidence>
<dbReference type="PROSITE" id="PS50011">
    <property type="entry name" value="PROTEIN_KINASE_DOM"/>
    <property type="match status" value="1"/>
</dbReference>
<evidence type="ECO:0000256" key="1">
    <source>
        <dbReference type="ARBA" id="ARBA00022527"/>
    </source>
</evidence>
<dbReference type="SMART" id="SM00220">
    <property type="entry name" value="S_TKc"/>
    <property type="match status" value="1"/>
</dbReference>
<evidence type="ECO:0000256" key="8">
    <source>
        <dbReference type="SAM" id="MobiDB-lite"/>
    </source>
</evidence>
<feature type="region of interest" description="Disordered" evidence="8">
    <location>
        <begin position="390"/>
        <end position="416"/>
    </location>
</feature>
<dbReference type="PROSITE" id="PS00108">
    <property type="entry name" value="PROTEIN_KINASE_ST"/>
    <property type="match status" value="1"/>
</dbReference>
<keyword evidence="4" id="KW-0418">Kinase</keyword>
<dbReference type="Gene3D" id="1.10.510.10">
    <property type="entry name" value="Transferase(Phosphotransferase) domain 1"/>
    <property type="match status" value="1"/>
</dbReference>
<dbReference type="EMBL" id="JANKHO010000096">
    <property type="protein sequence ID" value="KAJ3515456.1"/>
    <property type="molecule type" value="Genomic_DNA"/>
</dbReference>
<proteinExistence type="inferred from homology"/>
<dbReference type="InterPro" id="IPR008271">
    <property type="entry name" value="Ser/Thr_kinase_AS"/>
</dbReference>
<evidence type="ECO:0000256" key="7">
    <source>
        <dbReference type="RuleBase" id="RU000304"/>
    </source>
</evidence>
<dbReference type="InterPro" id="IPR050205">
    <property type="entry name" value="CDPK_Ser/Thr_kinases"/>
</dbReference>
<evidence type="ECO:0000259" key="9">
    <source>
        <dbReference type="PROSITE" id="PS50011"/>
    </source>
</evidence>
<dbReference type="InterPro" id="IPR017441">
    <property type="entry name" value="Protein_kinase_ATP_BS"/>
</dbReference>
<feature type="domain" description="Protein kinase" evidence="9">
    <location>
        <begin position="23"/>
        <end position="292"/>
    </location>
</feature>
<dbReference type="GO" id="GO:0004674">
    <property type="term" value="F:protein serine/threonine kinase activity"/>
    <property type="evidence" value="ECO:0007669"/>
    <property type="project" value="UniProtKB-KW"/>
</dbReference>
<dbReference type="GO" id="GO:0005524">
    <property type="term" value="F:ATP binding"/>
    <property type="evidence" value="ECO:0007669"/>
    <property type="project" value="UniProtKB-UniRule"/>
</dbReference>
<protein>
    <recommendedName>
        <fullName evidence="9">Protein kinase domain-containing protein</fullName>
    </recommendedName>
</protein>
<evidence type="ECO:0000313" key="10">
    <source>
        <dbReference type="EMBL" id="KAJ3515456.1"/>
    </source>
</evidence>
<feature type="compositionally biased region" description="Polar residues" evidence="8">
    <location>
        <begin position="390"/>
        <end position="404"/>
    </location>
</feature>
<dbReference type="PANTHER" id="PTHR24349">
    <property type="entry name" value="SERINE/THREONINE-PROTEIN KINASE"/>
    <property type="match status" value="1"/>
</dbReference>
<evidence type="ECO:0000313" key="11">
    <source>
        <dbReference type="Proteomes" id="UP001148786"/>
    </source>
</evidence>
<dbReference type="InterPro" id="IPR000719">
    <property type="entry name" value="Prot_kinase_dom"/>
</dbReference>
<gene>
    <name evidence="10" type="ORF">NLJ89_g1747</name>
</gene>
<evidence type="ECO:0000256" key="6">
    <source>
        <dbReference type="PROSITE-ProRule" id="PRU10141"/>
    </source>
</evidence>
<dbReference type="InterPro" id="IPR011009">
    <property type="entry name" value="Kinase-like_dom_sf"/>
</dbReference>
<accession>A0A9W8MZF7</accession>
<name>A0A9W8MZF7_9AGAR</name>